<evidence type="ECO:0000256" key="1">
    <source>
        <dbReference type="ARBA" id="ARBA00004651"/>
    </source>
</evidence>
<dbReference type="CDD" id="cd06173">
    <property type="entry name" value="MFS_MefA_like"/>
    <property type="match status" value="1"/>
</dbReference>
<comment type="caution">
    <text evidence="8">The sequence shown here is derived from an EMBL/GenBank/DDBJ whole genome shotgun (WGS) entry which is preliminary data.</text>
</comment>
<evidence type="ECO:0000256" key="2">
    <source>
        <dbReference type="ARBA" id="ARBA00022475"/>
    </source>
</evidence>
<feature type="transmembrane region" description="Helical" evidence="6">
    <location>
        <begin position="165"/>
        <end position="184"/>
    </location>
</feature>
<dbReference type="EMBL" id="DTMM01000096">
    <property type="protein sequence ID" value="HFT93309.1"/>
    <property type="molecule type" value="Genomic_DNA"/>
</dbReference>
<dbReference type="AlphaFoldDB" id="A0A7C3QUX0"/>
<proteinExistence type="predicted"/>
<comment type="subcellular location">
    <subcellularLocation>
        <location evidence="1">Cell membrane</location>
        <topology evidence="1">Multi-pass membrane protein</topology>
    </subcellularLocation>
</comment>
<gene>
    <name evidence="8" type="ORF">ENX03_05105</name>
</gene>
<protein>
    <submittedName>
        <fullName evidence="8">MFS transporter</fullName>
    </submittedName>
</protein>
<dbReference type="InterPro" id="IPR020846">
    <property type="entry name" value="MFS_dom"/>
</dbReference>
<dbReference type="PANTHER" id="PTHR23513">
    <property type="entry name" value="INTEGRAL MEMBRANE EFFLUX PROTEIN-RELATED"/>
    <property type="match status" value="1"/>
</dbReference>
<organism evidence="8">
    <name type="scientific">Leptospirillum ferriphilum</name>
    <dbReference type="NCBI Taxonomy" id="178606"/>
    <lineage>
        <taxon>Bacteria</taxon>
        <taxon>Pseudomonadati</taxon>
        <taxon>Nitrospirota</taxon>
        <taxon>Nitrospiria</taxon>
        <taxon>Nitrospirales</taxon>
        <taxon>Nitrospiraceae</taxon>
        <taxon>Leptospirillum</taxon>
    </lineage>
</organism>
<dbReference type="PROSITE" id="PS50850">
    <property type="entry name" value="MFS"/>
    <property type="match status" value="1"/>
</dbReference>
<evidence type="ECO:0000313" key="8">
    <source>
        <dbReference type="EMBL" id="HFT93309.1"/>
    </source>
</evidence>
<dbReference type="GO" id="GO:0022857">
    <property type="term" value="F:transmembrane transporter activity"/>
    <property type="evidence" value="ECO:0007669"/>
    <property type="project" value="InterPro"/>
</dbReference>
<feature type="transmembrane region" description="Helical" evidence="6">
    <location>
        <begin position="190"/>
        <end position="209"/>
    </location>
</feature>
<dbReference type="Pfam" id="PF07690">
    <property type="entry name" value="MFS_1"/>
    <property type="match status" value="1"/>
</dbReference>
<feature type="transmembrane region" description="Helical" evidence="6">
    <location>
        <begin position="277"/>
        <end position="298"/>
    </location>
</feature>
<dbReference type="SUPFAM" id="SSF103473">
    <property type="entry name" value="MFS general substrate transporter"/>
    <property type="match status" value="1"/>
</dbReference>
<name>A0A7C3QUX0_9BACT</name>
<dbReference type="InterPro" id="IPR011701">
    <property type="entry name" value="MFS"/>
</dbReference>
<evidence type="ECO:0000256" key="4">
    <source>
        <dbReference type="ARBA" id="ARBA00022989"/>
    </source>
</evidence>
<feature type="transmembrane region" description="Helical" evidence="6">
    <location>
        <begin position="241"/>
        <end position="265"/>
    </location>
</feature>
<feature type="transmembrane region" description="Helical" evidence="6">
    <location>
        <begin position="305"/>
        <end position="324"/>
    </location>
</feature>
<keyword evidence="3 6" id="KW-0812">Transmembrane</keyword>
<sequence length="445" mass="47970">MGKQSSTWTFRTHGEQDVNESLALIKEKNFGLLLSGQLISQIGENLNRVALLWFVYKLTNSPGAVATVGILQTLPPLLFGWLTGVALDRSSKKGVMLGLDTTRGLMVLLIPVLYHFHYLTLPVLDVLVFLIAVTSGIFGPALYASIPEIVPPNRIISGNAMMQTVGQIGMLLGPILGGILVSFWNPTIVMAINGITFLISAVFLIFIHIRWTPPATPLSTGLFFRETAEGFKVVFGKKHNFLPLFFVMAFYGLITGPLNILLPIYAQESLHEGSGAFGVLISALGIGMLLSSILLSVFSPRFLGVWIRNAFMIAGILMGGLSVVHSLPLAVILLAAAGMGLSITNPLIHTIVQKKTSTELMGRTFSTISIGFLLGLIVGMACLPALLHSVGPSRTILVMGVILFGGAILVSAPLMRSEKRLSADSFENRNLINLQQLAPVEVRED</sequence>
<feature type="transmembrane region" description="Helical" evidence="6">
    <location>
        <begin position="396"/>
        <end position="415"/>
    </location>
</feature>
<feature type="transmembrane region" description="Helical" evidence="6">
    <location>
        <begin position="63"/>
        <end position="82"/>
    </location>
</feature>
<feature type="domain" description="Major facilitator superfamily (MFS) profile" evidence="7">
    <location>
        <begin position="24"/>
        <end position="418"/>
    </location>
</feature>
<evidence type="ECO:0000256" key="5">
    <source>
        <dbReference type="ARBA" id="ARBA00023136"/>
    </source>
</evidence>
<feature type="transmembrane region" description="Helical" evidence="6">
    <location>
        <begin position="126"/>
        <end position="144"/>
    </location>
</feature>
<dbReference type="Gene3D" id="1.20.1250.20">
    <property type="entry name" value="MFS general substrate transporter like domains"/>
    <property type="match status" value="1"/>
</dbReference>
<dbReference type="PANTHER" id="PTHR23513:SF6">
    <property type="entry name" value="MAJOR FACILITATOR SUPERFAMILY ASSOCIATED DOMAIN-CONTAINING PROTEIN"/>
    <property type="match status" value="1"/>
</dbReference>
<evidence type="ECO:0000256" key="3">
    <source>
        <dbReference type="ARBA" id="ARBA00022692"/>
    </source>
</evidence>
<dbReference type="InterPro" id="IPR036259">
    <property type="entry name" value="MFS_trans_sf"/>
</dbReference>
<dbReference type="GO" id="GO:0005886">
    <property type="term" value="C:plasma membrane"/>
    <property type="evidence" value="ECO:0007669"/>
    <property type="project" value="UniProtKB-SubCell"/>
</dbReference>
<reference evidence="8" key="1">
    <citation type="journal article" date="2020" name="mSystems">
        <title>Genome- and Community-Level Interaction Insights into Carbon Utilization and Element Cycling Functions of Hydrothermarchaeota in Hydrothermal Sediment.</title>
        <authorList>
            <person name="Zhou Z."/>
            <person name="Liu Y."/>
            <person name="Xu W."/>
            <person name="Pan J."/>
            <person name="Luo Z.H."/>
            <person name="Li M."/>
        </authorList>
    </citation>
    <scope>NUCLEOTIDE SEQUENCE [LARGE SCALE GENOMIC DNA]</scope>
    <source>
        <strain evidence="8">SpSt-902</strain>
    </source>
</reference>
<accession>A0A7C3QUX0</accession>
<keyword evidence="5 6" id="KW-0472">Membrane</keyword>
<evidence type="ECO:0000259" key="7">
    <source>
        <dbReference type="PROSITE" id="PS50850"/>
    </source>
</evidence>
<dbReference type="PRINTS" id="PR01988">
    <property type="entry name" value="EXPORTERBACE"/>
</dbReference>
<dbReference type="InterPro" id="IPR022324">
    <property type="entry name" value="Bacilysin_exporter_BacE_put"/>
</dbReference>
<evidence type="ECO:0000256" key="6">
    <source>
        <dbReference type="SAM" id="Phobius"/>
    </source>
</evidence>
<feature type="transmembrane region" description="Helical" evidence="6">
    <location>
        <begin position="330"/>
        <end position="352"/>
    </location>
</feature>
<keyword evidence="2" id="KW-1003">Cell membrane</keyword>
<feature type="transmembrane region" description="Helical" evidence="6">
    <location>
        <begin position="364"/>
        <end position="390"/>
    </location>
</feature>
<keyword evidence="4 6" id="KW-1133">Transmembrane helix</keyword>
<feature type="transmembrane region" description="Helical" evidence="6">
    <location>
        <begin position="94"/>
        <end position="114"/>
    </location>
</feature>